<reference evidence="7" key="2">
    <citation type="submission" date="2012-08" db="EMBL/GenBank/DDBJ databases">
        <title>Genome sequence of Kazachstania naganishii.</title>
        <authorList>
            <person name="Gordon J.L."/>
            <person name="Armisen D."/>
            <person name="Proux-Wera E."/>
            <person name="OhEigeartaigh S.S."/>
            <person name="Byrne K.P."/>
            <person name="Wolfe K.H."/>
        </authorList>
    </citation>
    <scope>NUCLEOTIDE SEQUENCE [LARGE SCALE GENOMIC DNA]</scope>
    <source>
        <strain evidence="7">ATCC MYA-139 / BCRC 22969 / CBS 8797 / CCRC 22969 / KCTC 17520 / NBRC 10181 / NCYC 3082</strain>
    </source>
</reference>
<reference evidence="6 7" key="1">
    <citation type="journal article" date="2011" name="Proc. Natl. Acad. Sci. U.S.A.">
        <title>Evolutionary erosion of yeast sex chromosomes by mating-type switching accidents.</title>
        <authorList>
            <person name="Gordon J.L."/>
            <person name="Armisen D."/>
            <person name="Proux-Wera E."/>
            <person name="Oheigeartaigh S.S."/>
            <person name="Byrne K.P."/>
            <person name="Wolfe K.H."/>
        </authorList>
    </citation>
    <scope>NUCLEOTIDE SEQUENCE [LARGE SCALE GENOMIC DNA]</scope>
    <source>
        <strain evidence="7">ATCC MYA-139 / BCRC 22969 / CBS 8797 / CCRC 22969 / KCTC 17520 / NBRC 10181 / NCYC 3082</strain>
    </source>
</reference>
<sequence>MYTEYFWSKLFSLFKILVLFIAGSLAVQTVLRLLISVVVRVAHLPIDSLSYGYIFGPSLRKIRVSTKHVVISINRITFRIGWKPSIIFHDVDLQILSSKDSLPKATPQPKEGNESPQNTNLNGGKISFHVDKRFLKLLQWICSVSTFCRRLHLTLPNDTIISVELSSFTLTHKPDKSIFAEVFLHEVRNDKTDEKINHVGFTTNFIMLRETKQFSRTAKVTLLEWHSSLKLANISVHMSKHLDLFRPRKGTGLAKPTSEFRAAAETNKLIPSFITSFHKPLKTLNILDIKIENLKLTYLDVLTIRISSVQLYLETINILDNGSSYNILPSTKRNWGEFELTISANTVNVIMDQVSTLRIPLINFIITTNVLLHYINDIPLNKTTVSCTTNVINPAIFSTIDQLIKGIQFVKILKGVTSANKTENPVKEGIHLADTKKDIKLPLDLNKLPNFSLEFTLSNFTSIFQLSRRRHLTFKIFNIQSVTGRSNKYSSKSGKAMVLMKQGWNSTGSMPAAQRSSNYLKIVGTECAYLNVPDDDSEEQPLSIPILGFERVDTFVDEISTSKLNVQSTLRSFYCNLEHICVLDTLLDIYSKVREILPKERKKTKADHLKPKGTFEWCLKFRMKNTSFALILKDYLAKHLDPVELDGFNLSAVARGFKLDVNESSFMLTDQMNSFVIASAALFRIMDNEKHESVSNSVLQFRDFSIVLSRNRQVKIELPAIRIKFDVNVMWLIFYAESVISHYSNHSDQSVENTKAGYSNSRLSQKTHISIGKVIIDVTLPENIPMLVLFSDIKYQSNTKVLVVDTFSILVKSVYIKQRTVYVILMEMRDIKFDIQEFISSKNVSIEPALIQFHTEYHFKVYTITDNIVTLYKCFKQLGLAFLNVNKFERLYPMMMKPTKLPHITVKTESFLIDIEEDPFEQELGLILKVGILEQRERLAKLREFEEQIAPLHSSDIKPSDLERIFGQNIHHLTANEQSDRVMEMRYKLLKNISTSWIVRYQKAKLVFHGMPYRVTEFEDFGVQYTIFSRQKASTVANLIIENMELEFGPPSFALNKFDEFLFDYGKGVPKDSLYTILIIMGISFKTNLWELKIRDYPIPFLSFPNTSTHGDVVFAEQMPDSGALHSIYVPFVSSADNPAYETNNSIYGTHIIRTMNSIKVYANCETVVDTDSPTCITWGKSLQPSFESLMLWFDFLTKPRLDPSPNMGFWDKCRFLFHGKWSYRFLNSSGLHLNIKGAHNPYKIADDGAGLTFCWSGNTKLDVHGSSDPKEFLKITSQAFELGIRDFTVNNKFDKILTRLYGAVTWKMGMLFEKGNNQDPGKDRRQIPARPHHDIHLMNPDYVEGRSLHDSYDGFRSNFINMSFGVYSFEKGSSNSFFLAPRAMDHFVTWWKLFNTYTSGPIRQGNLFPELIQKNKKFGRSLFTIKYQLHLEPLTVSYVYKHIFSQFATDKKTKAVFTGLKGRCDSLKIDLHQRKIKLTHRNAKLNRSKPVWKFRMSTGELDCTNADVRILSTEFDKNIVDEILTTKQDKTMPIARHMSPIDVEMFRESDWYDYEDYLDLVQPLLETSFPLKLEAIPLLYSPRISYFRQLNETGLPVEFPFGDEKSHICLIGRNHPEKTQEQLAKKRKNEIRDAIGNLQLTIDNMTYSNYPEDGETKKKLKALEEEIHELQKRLHIIDKILCDLKISSRISQPNNSASSDTSSLEDTEVSASELSAAPSTISLLRTNTVESFVSMRRVSTVQIGSTYDNRFIVHNIQLKLDKRIRDHLLEYFTSIFERRTMNFSMSYKSVKIIQDLLRNVSSQLKGNLGFFQNMFEDDESGVTNTEFIERFEELIKEVPDSSCESVDSYLFRLISPQIQIRSECEPDTSILVSARDIEVGIIDIIQCTDSEGKRIAMDINTIVETRYCAVTKDIQLFIVSREDVSTYKTRLFYKNGYGMEKWSEYWPPWIPLELCFDGSLLEQHVFLKRRSMFFTFIKPNPLYFNNNDKVQVSNDSKFRIGFPGLVLSSTSQQYCSVYAIVQDLLSFTTDSTEKMDKLAGVLLADEVRNNLNRLDSSFITSLQTRVKDLYYIRAFLKVNDPKLYSKISADLIAEIQTSVLRLTVLMKAIKQTYDRLGSSTDRNRRIKWQVGTDELIWELFDGEGRSFVTIGLGISTFLRTATAEGTASNRVSIVSLRCFNLQKNPVFIELLAPNEENSRYDTKKPMVDISWIQKPEIGGISILDEMIVTLQPIIFKMDKKTGDDLMNYLFPKSDTRPKDYLKRTWRDSAVTSIKDIFSRVDRSDDQSSVDKVRDVDSWDLSSLHLTLSTRSGKSDSSKGATHAKELTIQKSRHDDDFFGLMLKRSSEYFNVRLVVINKTIMSVSYKGSHHLLTDVKDLTVKVPTLSYHNKLWSRDEFFAELKQDIIKIVLHHLGSIIGNKLIPHKKENKSKLKREIAEVLKTPMNSVKRQRSITESSPSNATDLTQDSYPHSQSIKDIGGSDDEVESFFPSNSDQNTTT</sequence>
<dbReference type="InterPro" id="IPR019449">
    <property type="entry name" value="FMP27_WPPW_RBG"/>
</dbReference>
<feature type="domain" description="FMP27/BLTP2/Hobbit GFWDK motif-containing RBG unit" evidence="3">
    <location>
        <begin position="1096"/>
        <end position="1245"/>
    </location>
</feature>
<dbReference type="InterPro" id="IPR019415">
    <property type="entry name" value="FMP27_SW_RBG"/>
</dbReference>
<proteinExistence type="predicted"/>
<dbReference type="InterPro" id="IPR019441">
    <property type="entry name" value="FMP27/BLTP2/Hobbit_GFWDK_RBG"/>
</dbReference>
<evidence type="ECO:0000259" key="3">
    <source>
        <dbReference type="SMART" id="SM01214"/>
    </source>
</evidence>
<organism evidence="6 7">
    <name type="scientific">Huiozyma naganishii (strain ATCC MYA-139 / BCRC 22969 / CBS 8797 / KCTC 17520 / NBRC 10181 / NCYC 3082 / Yp74L-3)</name>
    <name type="common">Yeast</name>
    <name type="synonym">Kazachstania naganishii</name>
    <dbReference type="NCBI Taxonomy" id="1071383"/>
    <lineage>
        <taxon>Eukaryota</taxon>
        <taxon>Fungi</taxon>
        <taxon>Dikarya</taxon>
        <taxon>Ascomycota</taxon>
        <taxon>Saccharomycotina</taxon>
        <taxon>Saccharomycetes</taxon>
        <taxon>Saccharomycetales</taxon>
        <taxon>Saccharomycetaceae</taxon>
        <taxon>Huiozyma</taxon>
    </lineage>
</organism>
<feature type="compositionally biased region" description="Polar residues" evidence="2">
    <location>
        <begin position="2490"/>
        <end position="2500"/>
    </location>
</feature>
<dbReference type="PANTHER" id="PTHR15678">
    <property type="entry name" value="ANTIGEN MLAA-22-RELATED"/>
    <property type="match status" value="1"/>
</dbReference>
<gene>
    <name evidence="6" type="primary">KNAG0A07660</name>
    <name evidence="6" type="ordered locus">KNAG_0A07660</name>
</gene>
<feature type="region of interest" description="Disordered" evidence="2">
    <location>
        <begin position="102"/>
        <end position="122"/>
    </location>
</feature>
<dbReference type="EMBL" id="HE978314">
    <property type="protein sequence ID" value="CCK68419.1"/>
    <property type="molecule type" value="Genomic_DNA"/>
</dbReference>
<dbReference type="GeneID" id="34524054"/>
<dbReference type="Proteomes" id="UP000006310">
    <property type="component" value="Chromosome 1"/>
</dbReference>
<dbReference type="eggNOG" id="KOG1910">
    <property type="taxonomic scope" value="Eukaryota"/>
</dbReference>
<dbReference type="SMART" id="SM01215">
    <property type="entry name" value="Fmp27_SW"/>
    <property type="match status" value="1"/>
</dbReference>
<dbReference type="KEGG" id="kng:KNAG_0A07660"/>
<dbReference type="InterPro" id="IPR045167">
    <property type="entry name" value="Hobbit"/>
</dbReference>
<keyword evidence="7" id="KW-1185">Reference proteome</keyword>
<evidence type="ECO:0000259" key="4">
    <source>
        <dbReference type="SMART" id="SM01215"/>
    </source>
</evidence>
<keyword evidence="1" id="KW-0175">Coiled coil</keyword>
<dbReference type="HOGENOM" id="CLU_228568_0_0_1"/>
<feature type="region of interest" description="Disordered" evidence="2">
    <location>
        <begin position="2447"/>
        <end position="2500"/>
    </location>
</feature>
<dbReference type="OrthoDB" id="1562405at2759"/>
<dbReference type="Pfam" id="PF10344">
    <property type="entry name" value="Hobbit"/>
    <property type="match status" value="1"/>
</dbReference>
<evidence type="ECO:0000313" key="6">
    <source>
        <dbReference type="EMBL" id="CCK68419.1"/>
    </source>
</evidence>
<evidence type="ECO:0000256" key="1">
    <source>
        <dbReference type="SAM" id="Coils"/>
    </source>
</evidence>
<evidence type="ECO:0000256" key="2">
    <source>
        <dbReference type="SAM" id="MobiDB-lite"/>
    </source>
</evidence>
<dbReference type="STRING" id="1071383.J7S2Z3"/>
<accession>J7S2Z3</accession>
<feature type="domain" description="FMP27 WPPW motif-containing RBG unit" evidence="5">
    <location>
        <begin position="1460"/>
        <end position="1956"/>
    </location>
</feature>
<dbReference type="OMA" id="IQLKWNN"/>
<dbReference type="PANTHER" id="PTHR15678:SF6">
    <property type="entry name" value="BRIDGE-LIKE LIPID TRANSFER PROTEIN FAMILY MEMBER 2"/>
    <property type="match status" value="1"/>
</dbReference>
<dbReference type="SMART" id="SM01216">
    <property type="entry name" value="Fmp27_WPPW"/>
    <property type="match status" value="1"/>
</dbReference>
<feature type="domain" description="FMP27 SW motif-containing RBG unit" evidence="4">
    <location>
        <begin position="984"/>
        <end position="1078"/>
    </location>
</feature>
<dbReference type="RefSeq" id="XP_022462665.1">
    <property type="nucleotide sequence ID" value="XM_022611236.1"/>
</dbReference>
<feature type="compositionally biased region" description="Polar residues" evidence="2">
    <location>
        <begin position="2447"/>
        <end position="2476"/>
    </location>
</feature>
<evidence type="ECO:0000259" key="5">
    <source>
        <dbReference type="SMART" id="SM01216"/>
    </source>
</evidence>
<evidence type="ECO:0000313" key="7">
    <source>
        <dbReference type="Proteomes" id="UP000006310"/>
    </source>
</evidence>
<protein>
    <submittedName>
        <fullName evidence="6">Uncharacterized protein</fullName>
    </submittedName>
</protein>
<feature type="coiled-coil region" evidence="1">
    <location>
        <begin position="1654"/>
        <end position="1681"/>
    </location>
</feature>
<dbReference type="SMART" id="SM01214">
    <property type="entry name" value="Fmp27_GFWDK"/>
    <property type="match status" value="1"/>
</dbReference>
<name>J7S2Z3_HUIN7</name>